<proteinExistence type="predicted"/>
<comment type="caution">
    <text evidence="5">The sequence shown here is derived from an EMBL/GenBank/DDBJ whole genome shotgun (WGS) entry which is preliminary data.</text>
</comment>
<evidence type="ECO:0000256" key="3">
    <source>
        <dbReference type="SAM" id="SignalP"/>
    </source>
</evidence>
<gene>
    <name evidence="5" type="ORF">M8C21_026857</name>
</gene>
<dbReference type="PROSITE" id="PS01009">
    <property type="entry name" value="CRISP_1"/>
    <property type="match status" value="1"/>
</dbReference>
<reference evidence="5" key="1">
    <citation type="submission" date="2022-06" db="EMBL/GenBank/DDBJ databases">
        <title>Uncovering the hologenomic basis of an extraordinary plant invasion.</title>
        <authorList>
            <person name="Bieker V.C."/>
            <person name="Martin M.D."/>
            <person name="Gilbert T."/>
            <person name="Hodgins K."/>
            <person name="Battlay P."/>
            <person name="Petersen B."/>
            <person name="Wilson J."/>
        </authorList>
    </citation>
    <scope>NUCLEOTIDE SEQUENCE</scope>
    <source>
        <strain evidence="5">AA19_3_7</strain>
        <tissue evidence="5">Leaf</tissue>
    </source>
</reference>
<feature type="domain" description="SCP" evidence="4">
    <location>
        <begin position="25"/>
        <end position="160"/>
    </location>
</feature>
<dbReference type="EMBL" id="JAMZMK010007065">
    <property type="protein sequence ID" value="KAI7745993.1"/>
    <property type="molecule type" value="Genomic_DNA"/>
</dbReference>
<dbReference type="Proteomes" id="UP001206925">
    <property type="component" value="Unassembled WGS sequence"/>
</dbReference>
<dbReference type="Pfam" id="PF00188">
    <property type="entry name" value="CAP"/>
    <property type="match status" value="1"/>
</dbReference>
<sequence>MGFQQYWQLVCVVFISTLHFIYAHSAPHDYVKAHNVVRKEVGLAPVKWNTSIAKFAESYAHKRKSDCALVHSRNKMYGENIALGYGPNGEFSGLDAVKLWVDEKAYYNYESNSCRPSKMCGHYTQIVWKKSTHIGCGRAKCQNNGYFVTCNYYPPGNYIGEKPY</sequence>
<keyword evidence="2" id="KW-0611">Plant defense</keyword>
<keyword evidence="3" id="KW-0732">Signal</keyword>
<accession>A0AAD5GNB2</accession>
<dbReference type="PANTHER" id="PTHR10334">
    <property type="entry name" value="CYSTEINE-RICH SECRETORY PROTEIN-RELATED"/>
    <property type="match status" value="1"/>
</dbReference>
<evidence type="ECO:0000256" key="2">
    <source>
        <dbReference type="ARBA" id="ARBA00023265"/>
    </source>
</evidence>
<dbReference type="SUPFAM" id="SSF55797">
    <property type="entry name" value="PR-1-like"/>
    <property type="match status" value="1"/>
</dbReference>
<dbReference type="PRINTS" id="PR00837">
    <property type="entry name" value="V5TPXLIKE"/>
</dbReference>
<dbReference type="InterPro" id="IPR035940">
    <property type="entry name" value="CAP_sf"/>
</dbReference>
<evidence type="ECO:0000259" key="4">
    <source>
        <dbReference type="SMART" id="SM00198"/>
    </source>
</evidence>
<comment type="function">
    <text evidence="1">Probably involved in the defense reaction of plants against pathogens.</text>
</comment>
<dbReference type="InterPro" id="IPR001283">
    <property type="entry name" value="CRISP-related"/>
</dbReference>
<feature type="chain" id="PRO_5041931434" description="SCP domain-containing protein" evidence="3">
    <location>
        <begin position="24"/>
        <end position="164"/>
    </location>
</feature>
<dbReference type="AlphaFoldDB" id="A0AAD5GNB2"/>
<protein>
    <recommendedName>
        <fullName evidence="4">SCP domain-containing protein</fullName>
    </recommendedName>
</protein>
<dbReference type="SMART" id="SM00198">
    <property type="entry name" value="SCP"/>
    <property type="match status" value="1"/>
</dbReference>
<keyword evidence="6" id="KW-1185">Reference proteome</keyword>
<dbReference type="GO" id="GO:0005576">
    <property type="term" value="C:extracellular region"/>
    <property type="evidence" value="ECO:0007669"/>
    <property type="project" value="InterPro"/>
</dbReference>
<dbReference type="Gene3D" id="3.40.33.10">
    <property type="entry name" value="CAP"/>
    <property type="match status" value="1"/>
</dbReference>
<dbReference type="InterPro" id="IPR018244">
    <property type="entry name" value="Allrgn_V5/Tpx1_CS"/>
</dbReference>
<dbReference type="InterPro" id="IPR002413">
    <property type="entry name" value="V5_allergen-like"/>
</dbReference>
<dbReference type="PRINTS" id="PR00838">
    <property type="entry name" value="V5ALLERGEN"/>
</dbReference>
<dbReference type="CDD" id="cd05381">
    <property type="entry name" value="CAP_PR-1"/>
    <property type="match status" value="1"/>
</dbReference>
<evidence type="ECO:0000256" key="1">
    <source>
        <dbReference type="ARBA" id="ARBA00003143"/>
    </source>
</evidence>
<evidence type="ECO:0000313" key="5">
    <source>
        <dbReference type="EMBL" id="KAI7745993.1"/>
    </source>
</evidence>
<feature type="signal peptide" evidence="3">
    <location>
        <begin position="1"/>
        <end position="23"/>
    </location>
</feature>
<dbReference type="PROSITE" id="PS01010">
    <property type="entry name" value="CRISP_2"/>
    <property type="match status" value="1"/>
</dbReference>
<name>A0AAD5GNB2_AMBAR</name>
<dbReference type="FunFam" id="3.40.33.10:FF:000004">
    <property type="entry name" value="CAP, cysteine-rich secretory protein, antigen 5"/>
    <property type="match status" value="1"/>
</dbReference>
<evidence type="ECO:0000313" key="6">
    <source>
        <dbReference type="Proteomes" id="UP001206925"/>
    </source>
</evidence>
<organism evidence="5 6">
    <name type="scientific">Ambrosia artemisiifolia</name>
    <name type="common">Common ragweed</name>
    <dbReference type="NCBI Taxonomy" id="4212"/>
    <lineage>
        <taxon>Eukaryota</taxon>
        <taxon>Viridiplantae</taxon>
        <taxon>Streptophyta</taxon>
        <taxon>Embryophyta</taxon>
        <taxon>Tracheophyta</taxon>
        <taxon>Spermatophyta</taxon>
        <taxon>Magnoliopsida</taxon>
        <taxon>eudicotyledons</taxon>
        <taxon>Gunneridae</taxon>
        <taxon>Pentapetalae</taxon>
        <taxon>asterids</taxon>
        <taxon>campanulids</taxon>
        <taxon>Asterales</taxon>
        <taxon>Asteraceae</taxon>
        <taxon>Asteroideae</taxon>
        <taxon>Heliantheae alliance</taxon>
        <taxon>Heliantheae</taxon>
        <taxon>Ambrosia</taxon>
    </lineage>
</organism>
<keyword evidence="2" id="KW-0568">Pathogenesis-related protein</keyword>
<dbReference type="InterPro" id="IPR014044">
    <property type="entry name" value="CAP_dom"/>
</dbReference>